<protein>
    <submittedName>
        <fullName evidence="2">Uncharacterized protein</fullName>
    </submittedName>
</protein>
<dbReference type="Proteomes" id="UP000249056">
    <property type="component" value="Unassembled WGS sequence"/>
</dbReference>
<organism evidence="2 3">
    <name type="scientific">Monilinia fructigena</name>
    <dbReference type="NCBI Taxonomy" id="38457"/>
    <lineage>
        <taxon>Eukaryota</taxon>
        <taxon>Fungi</taxon>
        <taxon>Dikarya</taxon>
        <taxon>Ascomycota</taxon>
        <taxon>Pezizomycotina</taxon>
        <taxon>Leotiomycetes</taxon>
        <taxon>Helotiales</taxon>
        <taxon>Sclerotiniaceae</taxon>
        <taxon>Monilinia</taxon>
    </lineage>
</organism>
<proteinExistence type="predicted"/>
<dbReference type="EMBL" id="QKRW01000027">
    <property type="protein sequence ID" value="RAL61962.1"/>
    <property type="molecule type" value="Genomic_DNA"/>
</dbReference>
<reference evidence="2 3" key="1">
    <citation type="submission" date="2018-06" db="EMBL/GenBank/DDBJ databases">
        <title>Genome Sequence of the Brown Rot Fungal Pathogen Monilinia fructigena.</title>
        <authorList>
            <person name="Landi L."/>
            <person name="De Miccolis Angelini R.M."/>
            <person name="Pollastro S."/>
            <person name="Abate D."/>
            <person name="Faretra F."/>
            <person name="Romanazzi G."/>
        </authorList>
    </citation>
    <scope>NUCLEOTIDE SEQUENCE [LARGE SCALE GENOMIC DNA]</scope>
    <source>
        <strain evidence="2 3">Mfrg269</strain>
    </source>
</reference>
<dbReference type="OrthoDB" id="260091at2759"/>
<sequence>MSSLKTAAAPKEKIISRRQVEGLIADGRDATDEVNALHSADTRALMGRYQIGRIESRWKNFVPPIQYGKFRSYVDGMPDDSEEDESVFDEKASSETSRLPTPTFDEDIQGARRRGLSRDDRPVSSASSTSSAPDLDDGMAHFDALTLENKLI</sequence>
<dbReference type="InterPro" id="IPR036400">
    <property type="entry name" value="Cyt_B5-like_heme/steroid_sf"/>
</dbReference>
<evidence type="ECO:0000313" key="2">
    <source>
        <dbReference type="EMBL" id="RAL61962.1"/>
    </source>
</evidence>
<gene>
    <name evidence="2" type="ORF">DID88_002451</name>
</gene>
<name>A0A395INU6_9HELO</name>
<feature type="region of interest" description="Disordered" evidence="1">
    <location>
        <begin position="73"/>
        <end position="139"/>
    </location>
</feature>
<comment type="caution">
    <text evidence="2">The sequence shown here is derived from an EMBL/GenBank/DDBJ whole genome shotgun (WGS) entry which is preliminary data.</text>
</comment>
<dbReference type="SUPFAM" id="SSF55856">
    <property type="entry name" value="Cytochrome b5-like heme/steroid binding domain"/>
    <property type="match status" value="1"/>
</dbReference>
<keyword evidence="3" id="KW-1185">Reference proteome</keyword>
<accession>A0A395INU6</accession>
<evidence type="ECO:0000256" key="1">
    <source>
        <dbReference type="SAM" id="MobiDB-lite"/>
    </source>
</evidence>
<feature type="compositionally biased region" description="Acidic residues" evidence="1">
    <location>
        <begin position="77"/>
        <end position="87"/>
    </location>
</feature>
<dbReference type="AlphaFoldDB" id="A0A395INU6"/>
<evidence type="ECO:0000313" key="3">
    <source>
        <dbReference type="Proteomes" id="UP000249056"/>
    </source>
</evidence>